<dbReference type="EMBL" id="CABWMH010000008">
    <property type="protein sequence ID" value="VXB53541.1"/>
    <property type="molecule type" value="Genomic_DNA"/>
</dbReference>
<comment type="caution">
    <text evidence="2">The sequence shown here is derived from an EMBL/GenBank/DDBJ whole genome shotgun (WGS) entry which is preliminary data.</text>
</comment>
<sequence>MRTVVSCEKTEAYRCAPGQFQGLSTGLRHVEPVKKNADRRTAPNADVHQSGTCLGRRQ</sequence>
<organism evidence="2 3">
    <name type="scientific">Pantoea brenneri</name>
    <dbReference type="NCBI Taxonomy" id="472694"/>
    <lineage>
        <taxon>Bacteria</taxon>
        <taxon>Pseudomonadati</taxon>
        <taxon>Pseudomonadota</taxon>
        <taxon>Gammaproteobacteria</taxon>
        <taxon>Enterobacterales</taxon>
        <taxon>Erwiniaceae</taxon>
        <taxon>Pantoea</taxon>
    </lineage>
</organism>
<evidence type="ECO:0000313" key="3">
    <source>
        <dbReference type="Proteomes" id="UP000433737"/>
    </source>
</evidence>
<evidence type="ECO:0000313" key="2">
    <source>
        <dbReference type="EMBL" id="VXB53541.1"/>
    </source>
</evidence>
<gene>
    <name evidence="2" type="ORF">PANT111_160021</name>
</gene>
<proteinExistence type="predicted"/>
<protein>
    <submittedName>
        <fullName evidence="2">Uncharacterized protein</fullName>
    </submittedName>
</protein>
<reference evidence="2 3" key="1">
    <citation type="submission" date="2019-10" db="EMBL/GenBank/DDBJ databases">
        <authorList>
            <person name="Karimi E."/>
        </authorList>
    </citation>
    <scope>NUCLEOTIDE SEQUENCE [LARGE SCALE GENOMIC DNA]</scope>
    <source>
        <strain evidence="2">Pantoea sp. 111</strain>
    </source>
</reference>
<dbReference type="Proteomes" id="UP000433737">
    <property type="component" value="Unassembled WGS sequence"/>
</dbReference>
<evidence type="ECO:0000256" key="1">
    <source>
        <dbReference type="SAM" id="MobiDB-lite"/>
    </source>
</evidence>
<accession>A0AAX3J3Y7</accession>
<feature type="region of interest" description="Disordered" evidence="1">
    <location>
        <begin position="35"/>
        <end position="58"/>
    </location>
</feature>
<dbReference type="AlphaFoldDB" id="A0AAX3J3Y7"/>
<name>A0AAX3J3Y7_9GAMM</name>